<feature type="transmembrane region" description="Helical" evidence="1">
    <location>
        <begin position="579"/>
        <end position="594"/>
    </location>
</feature>
<feature type="transmembrane region" description="Helical" evidence="1">
    <location>
        <begin position="758"/>
        <end position="778"/>
    </location>
</feature>
<sequence length="1045" mass="109389">MTNRRPYLPHPRHVVTAILVAHDGGRWLPTTLQAVKMQRRPVQRFVAVDTGSRDDTRQLLEESVGAASVLSAPRTVGFGDAVHQAVAAFAGVPGWAASQTDAGSPVEWLWLLHDDSAPDPAALDAMLALADEMPSAAVIGPKIVDWERPGVLREVGFTVDRGGHRQTGLEPDELDHGQHDGDRDVFAVSSAGMLIRRDLWDLLGGFDRNFPLLRDDLDFCWRAHLAGERVVVCTRAVVRHARAATSGYRRVSCTPPGARRSVSLRRLDRQAALFAWLANCSRSSFPLVAVRLALAALLRALAFVAAKSVDRAVSELAAAAAVFGRPGRLLAARRQRRPFRRVPYSEVRALLAPRGSRLRQVIDQWTAASAPDDRRRSLRRLLTNPGVLLAVGLLAVTLAAERTVLTTQLWGGALLPAPAGAGDLWQRYVESWHATGYGSAAPAPPYLAVLAFLGSLLVGNARFAVAILLLGAAPLAGLVAYRSSRWAFTSPRLRVTAGALYGLAPVVTGAVSTGRLGVAVAAIVLPALLVQLARALVPEQLLAVPAGVRHGRRPASVRHAWAAGLLLAVLTAFDPAGYLLTAALLVIALVIALVRRQVGEAARCVLIAGIPALLLVPWTGWLWSHPALFVTGLGQVAQALQDSNLHPVDLVLAHPGGPGSPPYWLMAGVAAAALFGLFRSRTALLGWLLAAVGVAGGLVVTRVHVVPVAEPGGSAVAGWPGAATAFVAAGLALAAAGGLAGLRGWLRRSSFGLRHPATLLLAAAVLATPLVAAGTWIARGTGHLLRTGSADILPIFVTDPTTVHGQPRTVILRPAGNSVRYTVLRDRSPELGDADLPPSPAQVAAVGSAVGDLASGLGGPAADALARTGVRFVLIPASAQRLDQTIAAAGGLLRRGTVGGWQVWEITPGGARLAITDGTAWQPVTAGGVGWNAAPVMVSSGSPSRLLVLAEAASPRWRAVLGSPGSTVPLAPVNYQGWQAFRLPATGGEVRVYRVPDRRSTWLTVELAATAIVIFIALPGAPRRRATAAPAATPSEARVPVGAAP</sequence>
<dbReference type="SUPFAM" id="SSF53448">
    <property type="entry name" value="Nucleotide-diphospho-sugar transferases"/>
    <property type="match status" value="1"/>
</dbReference>
<dbReference type="AlphaFoldDB" id="A0LS24"/>
<dbReference type="RefSeq" id="WP_011719297.1">
    <property type="nucleotide sequence ID" value="NC_008578.1"/>
</dbReference>
<proteinExistence type="predicted"/>
<dbReference type="PANTHER" id="PTHR43685">
    <property type="entry name" value="GLYCOSYLTRANSFERASE"/>
    <property type="match status" value="1"/>
</dbReference>
<keyword evidence="1" id="KW-1133">Transmembrane helix</keyword>
<dbReference type="STRING" id="351607.Acel_0460"/>
<keyword evidence="1" id="KW-0472">Membrane</keyword>
<dbReference type="Proteomes" id="UP000008221">
    <property type="component" value="Chromosome"/>
</dbReference>
<name>A0LS24_ACIC1</name>
<keyword evidence="1" id="KW-0812">Transmembrane</keyword>
<dbReference type="InParanoid" id="A0LS24"/>
<feature type="transmembrane region" description="Helical" evidence="1">
    <location>
        <begin position="463"/>
        <end position="481"/>
    </location>
</feature>
<feature type="transmembrane region" description="Helical" evidence="1">
    <location>
        <begin position="725"/>
        <end position="746"/>
    </location>
</feature>
<dbReference type="Pfam" id="PF13641">
    <property type="entry name" value="Glyco_tranf_2_3"/>
    <property type="match status" value="1"/>
</dbReference>
<dbReference type="GO" id="GO:0016740">
    <property type="term" value="F:transferase activity"/>
    <property type="evidence" value="ECO:0007669"/>
    <property type="project" value="UniProtKB-KW"/>
</dbReference>
<organism evidence="2 3">
    <name type="scientific">Acidothermus cellulolyticus (strain ATCC 43068 / DSM 8971 / 11B)</name>
    <dbReference type="NCBI Taxonomy" id="351607"/>
    <lineage>
        <taxon>Bacteria</taxon>
        <taxon>Bacillati</taxon>
        <taxon>Actinomycetota</taxon>
        <taxon>Actinomycetes</taxon>
        <taxon>Acidothermales</taxon>
        <taxon>Acidothermaceae</taxon>
        <taxon>Acidothermus</taxon>
    </lineage>
</organism>
<evidence type="ECO:0000313" key="2">
    <source>
        <dbReference type="EMBL" id="ABK52234.1"/>
    </source>
</evidence>
<dbReference type="EMBL" id="CP000481">
    <property type="protein sequence ID" value="ABK52234.1"/>
    <property type="molecule type" value="Genomic_DNA"/>
</dbReference>
<keyword evidence="3" id="KW-1185">Reference proteome</keyword>
<feature type="transmembrane region" description="Helical" evidence="1">
    <location>
        <begin position="601"/>
        <end position="623"/>
    </location>
</feature>
<dbReference type="PANTHER" id="PTHR43685:SF3">
    <property type="entry name" value="SLR2126 PROTEIN"/>
    <property type="match status" value="1"/>
</dbReference>
<reference evidence="2 3" key="1">
    <citation type="journal article" date="2009" name="Genome Res.">
        <title>Complete genome of the cellulolytic thermophile Acidothermus cellulolyticus 11B provides insights into its ecophysiological and evolutionary adaptations.</title>
        <authorList>
            <person name="Barabote R.D."/>
            <person name="Xie G."/>
            <person name="Leu D.H."/>
            <person name="Normand P."/>
            <person name="Necsulea A."/>
            <person name="Daubin V."/>
            <person name="Medigue C."/>
            <person name="Adney W.S."/>
            <person name="Xu X.C."/>
            <person name="Lapidus A."/>
            <person name="Parales R.E."/>
            <person name="Detter C."/>
            <person name="Pujic P."/>
            <person name="Bruce D."/>
            <person name="Lavire C."/>
            <person name="Challacombe J.F."/>
            <person name="Brettin T.S."/>
            <person name="Berry A.M."/>
        </authorList>
    </citation>
    <scope>NUCLEOTIDE SEQUENCE [LARGE SCALE GENOMIC DNA]</scope>
    <source>
        <strain evidence="3">ATCC 43068 / DSM 8971 / 11B</strain>
    </source>
</reference>
<gene>
    <name evidence="2" type="ordered locus">Acel_0460</name>
</gene>
<protein>
    <submittedName>
        <fullName evidence="2">Glycosyl transferase, family 2</fullName>
    </submittedName>
</protein>
<accession>A0LS24</accession>
<feature type="transmembrane region" description="Helical" evidence="1">
    <location>
        <begin position="661"/>
        <end position="678"/>
    </location>
</feature>
<dbReference type="HOGENOM" id="CLU_005856_1_0_11"/>
<dbReference type="CAZy" id="GT2">
    <property type="family name" value="Glycosyltransferase Family 2"/>
</dbReference>
<feature type="transmembrane region" description="Helical" evidence="1">
    <location>
        <begin position="685"/>
        <end position="705"/>
    </location>
</feature>
<dbReference type="OrthoDB" id="3734530at2"/>
<dbReference type="KEGG" id="ace:Acel_0460"/>
<dbReference type="InterPro" id="IPR029044">
    <property type="entry name" value="Nucleotide-diphossugar_trans"/>
</dbReference>
<keyword evidence="2" id="KW-0808">Transferase</keyword>
<dbReference type="eggNOG" id="COG1216">
    <property type="taxonomic scope" value="Bacteria"/>
</dbReference>
<dbReference type="InterPro" id="IPR050834">
    <property type="entry name" value="Glycosyltransf_2"/>
</dbReference>
<dbReference type="Gene3D" id="3.90.550.10">
    <property type="entry name" value="Spore Coat Polysaccharide Biosynthesis Protein SpsA, Chain A"/>
    <property type="match status" value="1"/>
</dbReference>
<evidence type="ECO:0000256" key="1">
    <source>
        <dbReference type="SAM" id="Phobius"/>
    </source>
</evidence>
<evidence type="ECO:0000313" key="3">
    <source>
        <dbReference type="Proteomes" id="UP000008221"/>
    </source>
</evidence>